<evidence type="ECO:0000313" key="1">
    <source>
        <dbReference type="EMBL" id="GKU88437.1"/>
    </source>
</evidence>
<protein>
    <submittedName>
        <fullName evidence="1">Uncharacterized protein</fullName>
    </submittedName>
</protein>
<dbReference type="AlphaFoldDB" id="A0AAV5HPK2"/>
<reference evidence="1 2" key="1">
    <citation type="journal article" date="2021" name="Commun. Biol.">
        <title>The genome of Shorea leprosula (Dipterocarpaceae) highlights the ecological relevance of drought in aseasonal tropical rainforests.</title>
        <authorList>
            <person name="Ng K.K.S."/>
            <person name="Kobayashi M.J."/>
            <person name="Fawcett J.A."/>
            <person name="Hatakeyama M."/>
            <person name="Paape T."/>
            <person name="Ng C.H."/>
            <person name="Ang C.C."/>
            <person name="Tnah L.H."/>
            <person name="Lee C.T."/>
            <person name="Nishiyama T."/>
            <person name="Sese J."/>
            <person name="O'Brien M.J."/>
            <person name="Copetti D."/>
            <person name="Mohd Noor M.I."/>
            <person name="Ong R.C."/>
            <person name="Putra M."/>
            <person name="Sireger I.Z."/>
            <person name="Indrioko S."/>
            <person name="Kosugi Y."/>
            <person name="Izuno A."/>
            <person name="Isagi Y."/>
            <person name="Lee S.L."/>
            <person name="Shimizu K.K."/>
        </authorList>
    </citation>
    <scope>NUCLEOTIDE SEQUENCE [LARGE SCALE GENOMIC DNA]</scope>
    <source>
        <strain evidence="1">214</strain>
    </source>
</reference>
<proteinExistence type="predicted"/>
<name>A0AAV5HPK2_9ROSI</name>
<evidence type="ECO:0000313" key="2">
    <source>
        <dbReference type="Proteomes" id="UP001054252"/>
    </source>
</evidence>
<comment type="caution">
    <text evidence="1">The sequence shown here is derived from an EMBL/GenBank/DDBJ whole genome shotgun (WGS) entry which is preliminary data.</text>
</comment>
<dbReference type="EMBL" id="BPVZ01000002">
    <property type="protein sequence ID" value="GKU88437.1"/>
    <property type="molecule type" value="Genomic_DNA"/>
</dbReference>
<accession>A0AAV5HPK2</accession>
<dbReference type="Proteomes" id="UP001054252">
    <property type="component" value="Unassembled WGS sequence"/>
</dbReference>
<keyword evidence="2" id="KW-1185">Reference proteome</keyword>
<organism evidence="1 2">
    <name type="scientific">Rubroshorea leprosula</name>
    <dbReference type="NCBI Taxonomy" id="152421"/>
    <lineage>
        <taxon>Eukaryota</taxon>
        <taxon>Viridiplantae</taxon>
        <taxon>Streptophyta</taxon>
        <taxon>Embryophyta</taxon>
        <taxon>Tracheophyta</taxon>
        <taxon>Spermatophyta</taxon>
        <taxon>Magnoliopsida</taxon>
        <taxon>eudicotyledons</taxon>
        <taxon>Gunneridae</taxon>
        <taxon>Pentapetalae</taxon>
        <taxon>rosids</taxon>
        <taxon>malvids</taxon>
        <taxon>Malvales</taxon>
        <taxon>Dipterocarpaceae</taxon>
        <taxon>Rubroshorea</taxon>
    </lineage>
</organism>
<sequence length="130" mass="14147">MWPPLSAAKSKPIPSGPQASTPFLVVHGKKLMFSSYFAIPVSWCSWLSRQSNTLKVSDGWVWVEVTARQAQLPMRVGFGQGVDELAQICMSCKSRAVVVGLRSVVCTALQTSRALCVGAFMFVLLKPIGM</sequence>
<gene>
    <name evidence="1" type="ORF">SLEP1_g2705</name>
</gene>